<name>A0AAN8WJI2_HALRR</name>
<organism evidence="1 2">
    <name type="scientific">Halocaridina rubra</name>
    <name type="common">Hawaiian red shrimp</name>
    <dbReference type="NCBI Taxonomy" id="373956"/>
    <lineage>
        <taxon>Eukaryota</taxon>
        <taxon>Metazoa</taxon>
        <taxon>Ecdysozoa</taxon>
        <taxon>Arthropoda</taxon>
        <taxon>Crustacea</taxon>
        <taxon>Multicrustacea</taxon>
        <taxon>Malacostraca</taxon>
        <taxon>Eumalacostraca</taxon>
        <taxon>Eucarida</taxon>
        <taxon>Decapoda</taxon>
        <taxon>Pleocyemata</taxon>
        <taxon>Caridea</taxon>
        <taxon>Atyoidea</taxon>
        <taxon>Atyidae</taxon>
        <taxon>Halocaridina</taxon>
    </lineage>
</organism>
<protein>
    <submittedName>
        <fullName evidence="1">Uncharacterized protein</fullName>
    </submittedName>
</protein>
<comment type="caution">
    <text evidence="1">The sequence shown here is derived from an EMBL/GenBank/DDBJ whole genome shotgun (WGS) entry which is preliminary data.</text>
</comment>
<sequence length="66" mass="7857">MPKRSQFSSLIDQADILQRGFYASPSHFSLYPFLTHRVHFSNIPFSFHDDFPRDTREQKRTPIQCL</sequence>
<accession>A0AAN8WJI2</accession>
<dbReference type="EMBL" id="JAXCGZ010019315">
    <property type="protein sequence ID" value="KAK7066227.1"/>
    <property type="molecule type" value="Genomic_DNA"/>
</dbReference>
<gene>
    <name evidence="1" type="ORF">SK128_020386</name>
</gene>
<evidence type="ECO:0000313" key="1">
    <source>
        <dbReference type="EMBL" id="KAK7066227.1"/>
    </source>
</evidence>
<keyword evidence="2" id="KW-1185">Reference proteome</keyword>
<feature type="non-terminal residue" evidence="1">
    <location>
        <position position="66"/>
    </location>
</feature>
<evidence type="ECO:0000313" key="2">
    <source>
        <dbReference type="Proteomes" id="UP001381693"/>
    </source>
</evidence>
<dbReference type="AlphaFoldDB" id="A0AAN8WJI2"/>
<reference evidence="1 2" key="1">
    <citation type="submission" date="2023-11" db="EMBL/GenBank/DDBJ databases">
        <title>Halocaridina rubra genome assembly.</title>
        <authorList>
            <person name="Smith C."/>
        </authorList>
    </citation>
    <scope>NUCLEOTIDE SEQUENCE [LARGE SCALE GENOMIC DNA]</scope>
    <source>
        <strain evidence="1">EP-1</strain>
        <tissue evidence="1">Whole</tissue>
    </source>
</reference>
<dbReference type="Proteomes" id="UP001381693">
    <property type="component" value="Unassembled WGS sequence"/>
</dbReference>
<proteinExistence type="predicted"/>